<dbReference type="SUPFAM" id="SSF159713">
    <property type="entry name" value="Dhaf3308-like"/>
    <property type="match status" value="1"/>
</dbReference>
<keyword evidence="2" id="KW-1185">Reference proteome</keyword>
<evidence type="ECO:0008006" key="3">
    <source>
        <dbReference type="Google" id="ProtNLM"/>
    </source>
</evidence>
<sequence length="265" mass="27978">MVSWVSGARVGPDPAEVPVASAFLTVHGTRHAGRAQSYRNVVLSVRVGSAVGSCAIEPGELPVHLGAVDECVGVSVAELLVNPLAAVRLAALDAYLMQVRPHAGHGTPVRITGEDSLVKSRQRARSVIDLLPPGTRMVLVIGVVNSLLAELRDRGIGYVPCDRAGGVTEWGEPVRTSAELVREPYDALLVTGMTVGTNSFDPLLTQARERGLPLVMFAQTASAVLPWFVGAPGVTALSAEPYPFFSLDGGPSTLFHYRSEFVCSA</sequence>
<name>A0ABS1MFX0_9NOCA</name>
<dbReference type="Proteomes" id="UP000602198">
    <property type="component" value="Unassembled WGS sequence"/>
</dbReference>
<gene>
    <name evidence="1" type="ORF">JK358_34160</name>
</gene>
<comment type="caution">
    <text evidence="1">The sequence shown here is derived from an EMBL/GenBank/DDBJ whole genome shotgun (WGS) entry which is preliminary data.</text>
</comment>
<evidence type="ECO:0000313" key="2">
    <source>
        <dbReference type="Proteomes" id="UP000602198"/>
    </source>
</evidence>
<protein>
    <recommendedName>
        <fullName evidence="3">Heavy-metal chelation domain-containing protein</fullName>
    </recommendedName>
</protein>
<dbReference type="EMBL" id="JAERRJ010000016">
    <property type="protein sequence ID" value="MBL1079462.1"/>
    <property type="molecule type" value="Genomic_DNA"/>
</dbReference>
<accession>A0ABS1MFX0</accession>
<organism evidence="1 2">
    <name type="scientific">Nocardia acididurans</name>
    <dbReference type="NCBI Taxonomy" id="2802282"/>
    <lineage>
        <taxon>Bacteria</taxon>
        <taxon>Bacillati</taxon>
        <taxon>Actinomycetota</taxon>
        <taxon>Actinomycetes</taxon>
        <taxon>Mycobacteriales</taxon>
        <taxon>Nocardiaceae</taxon>
        <taxon>Nocardia</taxon>
    </lineage>
</organism>
<proteinExistence type="predicted"/>
<dbReference type="Gene3D" id="3.40.50.11590">
    <property type="match status" value="1"/>
</dbReference>
<reference evidence="1 2" key="1">
    <citation type="submission" date="2021-01" db="EMBL/GenBank/DDBJ databases">
        <title>WGS of actinomycetes isolated from Thailand.</title>
        <authorList>
            <person name="Thawai C."/>
        </authorList>
    </citation>
    <scope>NUCLEOTIDE SEQUENCE [LARGE SCALE GENOMIC DNA]</scope>
    <source>
        <strain evidence="1 2">LPG 2</strain>
    </source>
</reference>
<evidence type="ECO:0000313" key="1">
    <source>
        <dbReference type="EMBL" id="MBL1079462.1"/>
    </source>
</evidence>